<feature type="compositionally biased region" description="Polar residues" evidence="2">
    <location>
        <begin position="53"/>
        <end position="63"/>
    </location>
</feature>
<dbReference type="InterPro" id="IPR012677">
    <property type="entry name" value="Nucleotide-bd_a/b_plait_sf"/>
</dbReference>
<dbReference type="InterPro" id="IPR002483">
    <property type="entry name" value="PWI_dom"/>
</dbReference>
<dbReference type="PROSITE" id="PS51025">
    <property type="entry name" value="PWI"/>
    <property type="match status" value="1"/>
</dbReference>
<feature type="compositionally biased region" description="Low complexity" evidence="2">
    <location>
        <begin position="10"/>
        <end position="29"/>
    </location>
</feature>
<dbReference type="PANTHER" id="PTHR18806">
    <property type="entry name" value="RBM25 PROTEIN"/>
    <property type="match status" value="1"/>
</dbReference>
<dbReference type="GO" id="GO:0005681">
    <property type="term" value="C:spliceosomal complex"/>
    <property type="evidence" value="ECO:0007669"/>
    <property type="project" value="TreeGrafter"/>
</dbReference>
<dbReference type="PANTHER" id="PTHR18806:SF4">
    <property type="entry name" value="RNA-BINDING PROTEIN 25"/>
    <property type="match status" value="1"/>
</dbReference>
<organism evidence="4 5">
    <name type="scientific">Cylindrodendrum hubeiense</name>
    <dbReference type="NCBI Taxonomy" id="595255"/>
    <lineage>
        <taxon>Eukaryota</taxon>
        <taxon>Fungi</taxon>
        <taxon>Dikarya</taxon>
        <taxon>Ascomycota</taxon>
        <taxon>Pezizomycotina</taxon>
        <taxon>Sordariomycetes</taxon>
        <taxon>Hypocreomycetidae</taxon>
        <taxon>Hypocreales</taxon>
        <taxon>Nectriaceae</taxon>
        <taxon>Cylindrodendrum</taxon>
    </lineage>
</organism>
<feature type="region of interest" description="Disordered" evidence="2">
    <location>
        <begin position="91"/>
        <end position="119"/>
    </location>
</feature>
<evidence type="ECO:0000313" key="4">
    <source>
        <dbReference type="EMBL" id="KAF7550649.1"/>
    </source>
</evidence>
<feature type="region of interest" description="Disordered" evidence="2">
    <location>
        <begin position="1"/>
        <end position="78"/>
    </location>
</feature>
<dbReference type="AlphaFoldDB" id="A0A9P5LHP8"/>
<dbReference type="OrthoDB" id="6275295at2759"/>
<evidence type="ECO:0000313" key="5">
    <source>
        <dbReference type="Proteomes" id="UP000722485"/>
    </source>
</evidence>
<feature type="region of interest" description="Disordered" evidence="2">
    <location>
        <begin position="346"/>
        <end position="553"/>
    </location>
</feature>
<reference evidence="4" key="1">
    <citation type="submission" date="2020-03" db="EMBL/GenBank/DDBJ databases">
        <title>Draft Genome Sequence of Cylindrodendrum hubeiense.</title>
        <authorList>
            <person name="Buettner E."/>
            <person name="Kellner H."/>
        </authorList>
    </citation>
    <scope>NUCLEOTIDE SEQUENCE</scope>
    <source>
        <strain evidence="4">IHI 201604</strain>
    </source>
</reference>
<proteinExistence type="predicted"/>
<keyword evidence="5" id="KW-1185">Reference proteome</keyword>
<evidence type="ECO:0000256" key="2">
    <source>
        <dbReference type="SAM" id="MobiDB-lite"/>
    </source>
</evidence>
<keyword evidence="1" id="KW-0507">mRNA processing</keyword>
<dbReference type="GO" id="GO:0006397">
    <property type="term" value="P:mRNA processing"/>
    <property type="evidence" value="ECO:0007669"/>
    <property type="project" value="UniProtKB-KW"/>
</dbReference>
<feature type="compositionally biased region" description="Acidic residues" evidence="2">
    <location>
        <begin position="423"/>
        <end position="433"/>
    </location>
</feature>
<dbReference type="Pfam" id="PF01480">
    <property type="entry name" value="PWI"/>
    <property type="match status" value="1"/>
</dbReference>
<feature type="compositionally biased region" description="Basic and acidic residues" evidence="2">
    <location>
        <begin position="346"/>
        <end position="363"/>
    </location>
</feature>
<dbReference type="SUPFAM" id="SSF101233">
    <property type="entry name" value="PWI domain"/>
    <property type="match status" value="1"/>
</dbReference>
<dbReference type="GO" id="GO:0003729">
    <property type="term" value="F:mRNA binding"/>
    <property type="evidence" value="ECO:0007669"/>
    <property type="project" value="TreeGrafter"/>
</dbReference>
<comment type="caution">
    <text evidence="4">The sequence shown here is derived from an EMBL/GenBank/DDBJ whole genome shotgun (WGS) entry which is preliminary data.</text>
</comment>
<feature type="compositionally biased region" description="Basic and acidic residues" evidence="2">
    <location>
        <begin position="532"/>
        <end position="553"/>
    </location>
</feature>
<evidence type="ECO:0000256" key="1">
    <source>
        <dbReference type="ARBA" id="ARBA00022664"/>
    </source>
</evidence>
<feature type="domain" description="PWI" evidence="3">
    <location>
        <begin position="659"/>
        <end position="752"/>
    </location>
</feature>
<dbReference type="InterPro" id="IPR036483">
    <property type="entry name" value="PWI_dom_sf"/>
</dbReference>
<dbReference type="Gene3D" id="1.20.1390.10">
    <property type="entry name" value="PWI domain"/>
    <property type="match status" value="1"/>
</dbReference>
<dbReference type="InterPro" id="IPR052768">
    <property type="entry name" value="RBM25"/>
</dbReference>
<feature type="compositionally biased region" description="Low complexity" evidence="2">
    <location>
        <begin position="42"/>
        <end position="52"/>
    </location>
</feature>
<evidence type="ECO:0000259" key="3">
    <source>
        <dbReference type="PROSITE" id="PS51025"/>
    </source>
</evidence>
<feature type="compositionally biased region" description="Pro residues" evidence="2">
    <location>
        <begin position="30"/>
        <end position="41"/>
    </location>
</feature>
<protein>
    <recommendedName>
        <fullName evidence="3">PWI domain-containing protein</fullName>
    </recommendedName>
</protein>
<gene>
    <name evidence="4" type="ORF">G7Z17_g5589</name>
</gene>
<dbReference type="SMART" id="SM00311">
    <property type="entry name" value="PWI"/>
    <property type="match status" value="1"/>
</dbReference>
<accession>A0A9P5LHP8</accession>
<dbReference type="EMBL" id="JAANBB010000094">
    <property type="protein sequence ID" value="KAF7550649.1"/>
    <property type="molecule type" value="Genomic_DNA"/>
</dbReference>
<name>A0A9P5LHP8_9HYPO</name>
<dbReference type="SUPFAM" id="SSF54928">
    <property type="entry name" value="RNA-binding domain, RBD"/>
    <property type="match status" value="1"/>
</dbReference>
<dbReference type="Proteomes" id="UP000722485">
    <property type="component" value="Unassembled WGS sequence"/>
</dbReference>
<feature type="compositionally biased region" description="Gly residues" evidence="2">
    <location>
        <begin position="100"/>
        <end position="117"/>
    </location>
</feature>
<dbReference type="Gene3D" id="3.30.70.330">
    <property type="match status" value="1"/>
</dbReference>
<dbReference type="InterPro" id="IPR035979">
    <property type="entry name" value="RBD_domain_sf"/>
</dbReference>
<feature type="compositionally biased region" description="Basic and acidic residues" evidence="2">
    <location>
        <begin position="442"/>
        <end position="524"/>
    </location>
</feature>
<sequence length="752" mass="83298">MLTNACKDNPYGAPPAYGGYPGSNNAAPGMAPPPGLGPPPGMSSAPGMAPPGVQQSSATQANRPSGLPPNFQAPANMPNINFNAPVIRLGTAAGKSGPSTMGGRGDGMSGSSGGRQGLGMDRGMDQGRGAAREAMQVLVPPTNEEKLRTIFIHQIPDGVGGDEGVERLLSAVGKLRKWDAAVSVTDDHKGSKFGFAQFEDTESLAVAIKLLYEEQIEVPKKRQQASGEAPKDDTFEGIDKVKLQVTVDENSVKYVESYEEGRDESDTAERIAAARAALKDVIRELFYPTTSAADRDITMGNDSGENVEVVNIPLAQDDELADIPAEMREVVAQEIAAFRERSTRRDMERLKREEEMEEQERQRNGAPRPSRLDSPPPGANIIPLGPRGSVPNAPSGPKGQNGQNRIAFVNGGVSNTEYSVNREEDDTDADDEELYRRQQSKTKGDAEKMYLEAERKWGNRERSRQAALEREQDRDRQELESLERRKQEQLDREKAWDDEKESSRKSHPYYRDHGDWVRKRAIDRADEEARDESDRRAEHDEQRREQAAMDRARGMADSFLDKQADEMEQRPAPSVSAPQPFKLSLGAAAQKAQASRAAPQRRTIAEVEGLLDDEEADVSTKRQLIPIQFEPNSASASMTEEEISQAVRALAQEIPSDKDGLWNWKVKWDFMEEGIVRDKLRPFVEKKIVEYLGVQEEMLVEAVEEHLRKHGTAAALVDELEGALDDEAEDLVKKLWRMVIFFTECEKRGLPA</sequence>